<feature type="repeat" description="ANK" evidence="3">
    <location>
        <begin position="56"/>
        <end position="88"/>
    </location>
</feature>
<name>A0AAN9VLK1_9ORTH</name>
<dbReference type="Pfam" id="PF12796">
    <property type="entry name" value="Ank_2"/>
    <property type="match status" value="2"/>
</dbReference>
<sequence length="395" mass="37226">MDASGWWKRLRSWVGSPSPAHPCGQALLEAAAKGDAPAVQEMLARGTPPDEVRSRLRETALWMAASEGHKEVVEALLAAGADPGAEDKTGASPLTQAAAGGQAEIIELMAKARPKAFRSKSAALALRRATLNGHALAVRALLAGGVPPNARVRGFPSALLSAAIADSGCVAELLAAGADTDARDADGRTALHWAVWAEEHASIRLLVSYEADPFAKDNHGRTPVEDASSDAVRRMLTAPKDPQPAAAAAPAAAAPAAAAPAAAAPAVAAPAAAAPAAAAPAAAAPAAAAPAAAAPAAAAPAAAAPAAAAPAAAAPAAAAPAAAAPAAAAPAAAAPAAAAPAAAAPAAAAPAAAAPAAAAPAAAAPAVAAPAAAAPAVAAPAAAAPEGENPAGPAL</sequence>
<comment type="caution">
    <text evidence="4">The sequence shown here is derived from an EMBL/GenBank/DDBJ whole genome shotgun (WGS) entry which is preliminary data.</text>
</comment>
<feature type="repeat" description="ANK" evidence="3">
    <location>
        <begin position="186"/>
        <end position="218"/>
    </location>
</feature>
<protein>
    <submittedName>
        <fullName evidence="4">Uncharacterized protein</fullName>
    </submittedName>
</protein>
<dbReference type="Proteomes" id="UP001378592">
    <property type="component" value="Unassembled WGS sequence"/>
</dbReference>
<evidence type="ECO:0000256" key="1">
    <source>
        <dbReference type="ARBA" id="ARBA00022737"/>
    </source>
</evidence>
<evidence type="ECO:0000256" key="3">
    <source>
        <dbReference type="PROSITE-ProRule" id="PRU00023"/>
    </source>
</evidence>
<organism evidence="4 5">
    <name type="scientific">Gryllus longicercus</name>
    <dbReference type="NCBI Taxonomy" id="2509291"/>
    <lineage>
        <taxon>Eukaryota</taxon>
        <taxon>Metazoa</taxon>
        <taxon>Ecdysozoa</taxon>
        <taxon>Arthropoda</taxon>
        <taxon>Hexapoda</taxon>
        <taxon>Insecta</taxon>
        <taxon>Pterygota</taxon>
        <taxon>Neoptera</taxon>
        <taxon>Polyneoptera</taxon>
        <taxon>Orthoptera</taxon>
        <taxon>Ensifera</taxon>
        <taxon>Gryllidea</taxon>
        <taxon>Grylloidea</taxon>
        <taxon>Gryllidae</taxon>
        <taxon>Gryllinae</taxon>
        <taxon>Gryllus</taxon>
    </lineage>
</organism>
<dbReference type="PROSITE" id="PS50297">
    <property type="entry name" value="ANK_REP_REGION"/>
    <property type="match status" value="2"/>
</dbReference>
<keyword evidence="1" id="KW-0677">Repeat</keyword>
<keyword evidence="5" id="KW-1185">Reference proteome</keyword>
<dbReference type="SMART" id="SM00248">
    <property type="entry name" value="ANK"/>
    <property type="match status" value="5"/>
</dbReference>
<evidence type="ECO:0000313" key="4">
    <source>
        <dbReference type="EMBL" id="KAK7793503.1"/>
    </source>
</evidence>
<keyword evidence="2 3" id="KW-0040">ANK repeat</keyword>
<accession>A0AAN9VLK1</accession>
<dbReference type="InterPro" id="IPR036770">
    <property type="entry name" value="Ankyrin_rpt-contain_sf"/>
</dbReference>
<reference evidence="4 5" key="1">
    <citation type="submission" date="2024-03" db="EMBL/GenBank/DDBJ databases">
        <title>The genome assembly and annotation of the cricket Gryllus longicercus Weissman &amp; Gray.</title>
        <authorList>
            <person name="Szrajer S."/>
            <person name="Gray D."/>
            <person name="Ylla G."/>
        </authorList>
    </citation>
    <scope>NUCLEOTIDE SEQUENCE [LARGE SCALE GENOMIC DNA]</scope>
    <source>
        <strain evidence="4">DAG 2021-001</strain>
        <tissue evidence="4">Whole body minus gut</tissue>
    </source>
</reference>
<evidence type="ECO:0000313" key="5">
    <source>
        <dbReference type="Proteomes" id="UP001378592"/>
    </source>
</evidence>
<dbReference type="EMBL" id="JAZDUA010000377">
    <property type="protein sequence ID" value="KAK7793503.1"/>
    <property type="molecule type" value="Genomic_DNA"/>
</dbReference>
<proteinExistence type="predicted"/>
<gene>
    <name evidence="4" type="ORF">R5R35_001839</name>
</gene>
<evidence type="ECO:0000256" key="2">
    <source>
        <dbReference type="ARBA" id="ARBA00023043"/>
    </source>
</evidence>
<dbReference type="AlphaFoldDB" id="A0AAN9VLK1"/>
<dbReference type="InterPro" id="IPR002110">
    <property type="entry name" value="Ankyrin_rpt"/>
</dbReference>
<dbReference type="PANTHER" id="PTHR24171">
    <property type="entry name" value="ANKYRIN REPEAT DOMAIN-CONTAINING PROTEIN 39-RELATED"/>
    <property type="match status" value="1"/>
</dbReference>
<dbReference type="PROSITE" id="PS50088">
    <property type="entry name" value="ANK_REPEAT"/>
    <property type="match status" value="2"/>
</dbReference>
<dbReference type="Gene3D" id="1.25.40.20">
    <property type="entry name" value="Ankyrin repeat-containing domain"/>
    <property type="match status" value="2"/>
</dbReference>
<dbReference type="SUPFAM" id="SSF48403">
    <property type="entry name" value="Ankyrin repeat"/>
    <property type="match status" value="1"/>
</dbReference>